<organism evidence="2 3">
    <name type="scientific">Caulobacter henricii</name>
    <dbReference type="NCBI Taxonomy" id="69395"/>
    <lineage>
        <taxon>Bacteria</taxon>
        <taxon>Pseudomonadati</taxon>
        <taxon>Pseudomonadota</taxon>
        <taxon>Alphaproteobacteria</taxon>
        <taxon>Caulobacterales</taxon>
        <taxon>Caulobacteraceae</taxon>
        <taxon>Caulobacter</taxon>
    </lineage>
</organism>
<dbReference type="OrthoDB" id="7192625at2"/>
<accession>A0A0P0P0X1</accession>
<evidence type="ECO:0008006" key="4">
    <source>
        <dbReference type="Google" id="ProtNLM"/>
    </source>
</evidence>
<reference evidence="2 3" key="1">
    <citation type="submission" date="2015-10" db="EMBL/GenBank/DDBJ databases">
        <title>Conservation of the essential genome among Caulobacter and Brevundimonas species.</title>
        <authorList>
            <person name="Scott D."/>
            <person name="Ely B."/>
        </authorList>
    </citation>
    <scope>NUCLEOTIDE SEQUENCE [LARGE SCALE GENOMIC DNA]</scope>
    <source>
        <strain evidence="2 3">CB4</strain>
    </source>
</reference>
<sequence length="119" mass="12949">MNETLRTNFSNRLQTAADAKKALLEKFKPKPAVVDPNFESREVAKAAELKQVRADRADERAAARQLAADKIQAAEQAIADSAAAVLSLKRGATKERKALSAAEAKAKRDSKYAARKARN</sequence>
<feature type="region of interest" description="Disordered" evidence="1">
    <location>
        <begin position="96"/>
        <end position="119"/>
    </location>
</feature>
<dbReference type="InterPro" id="IPR045510">
    <property type="entry name" value="DUF6481"/>
</dbReference>
<dbReference type="EMBL" id="CP013002">
    <property type="protein sequence ID" value="ALL14134.1"/>
    <property type="molecule type" value="Genomic_DNA"/>
</dbReference>
<feature type="compositionally biased region" description="Basic and acidic residues" evidence="1">
    <location>
        <begin position="96"/>
        <end position="112"/>
    </location>
</feature>
<keyword evidence="3" id="KW-1185">Reference proteome</keyword>
<dbReference type="KEGG" id="chq:AQ619_12730"/>
<evidence type="ECO:0000313" key="3">
    <source>
        <dbReference type="Proteomes" id="UP000056905"/>
    </source>
</evidence>
<dbReference type="Proteomes" id="UP000056905">
    <property type="component" value="Chromosome"/>
</dbReference>
<name>A0A0P0P0X1_9CAUL</name>
<dbReference type="AlphaFoldDB" id="A0A0P0P0X1"/>
<dbReference type="RefSeq" id="WP_062148163.1">
    <property type="nucleotide sequence ID" value="NZ_CP013002.1"/>
</dbReference>
<protein>
    <recommendedName>
        <fullName evidence="4">Treponemal membrane protein B</fullName>
    </recommendedName>
</protein>
<dbReference type="Pfam" id="PF20089">
    <property type="entry name" value="DUF6481"/>
    <property type="match status" value="1"/>
</dbReference>
<evidence type="ECO:0000313" key="2">
    <source>
        <dbReference type="EMBL" id="ALL14134.1"/>
    </source>
</evidence>
<gene>
    <name evidence="2" type="ORF">AQ619_12730</name>
</gene>
<evidence type="ECO:0000256" key="1">
    <source>
        <dbReference type="SAM" id="MobiDB-lite"/>
    </source>
</evidence>
<proteinExistence type="predicted"/>
<dbReference type="STRING" id="69395.AQ619_12730"/>